<dbReference type="Pfam" id="PF13966">
    <property type="entry name" value="zf-RVT"/>
    <property type="match status" value="1"/>
</dbReference>
<sequence>MCFQLITNSIKQRGQTLGIQISTRGPKITHLLYADDALIFSHASVDLAKVVKTIVEKFCKWTGQKINVSKSQLLFSKVVSYHMKKKIGRVLGFKVVKEMRYLGVKISLDRIKMADYQDILSNVMHKLNAWSRKSLSLGGKLTLIESSLVSMTNFLITHSMVPKRLLHELEKMCRSFIWHKSDGTKGMHYIAWNDICKPRSLGGLGLHFPLHKIGSLRSKVTWNYIQKPYSLLHRVMKNKYGDNVMNGAQRNINSNAWQILVDGVRNLKMAIRWKVGRGDKISILNDTWLLDRCINCWPTFADCNFLDGMNVQQLVLTNGMWNSAMLQRAFHSDLISLITQIPIEHEEEDQLELMKMCSGKTVCALVYEQMWLNKCNLEDVDYFSWVQNLKMNKKVEIFWCRLGKSAIPTNMFLMNRKFSDNALCARGCQVNETYEHIMVHCKYLIEIIMKMREWGIFIPVFRSLDCCLKELKKISTHNSGIVRVYCSIVYYSWKNQNDIKHGKSALPCSIITANALFLAVSKSSPYLSCWGTNLLSESQNTWYPPPKDWIKINVDASLTSSNLAGIRGVFRGYKGRLISAFGKN</sequence>
<reference evidence="3" key="1">
    <citation type="journal article" date="2022" name="Front. Genet.">
        <title>Chromosome-Scale Assembly of the Dendrobium nobile Genome Provides Insights Into the Molecular Mechanism of the Biosynthesis of the Medicinal Active Ingredient of Dendrobium.</title>
        <authorList>
            <person name="Xu Q."/>
            <person name="Niu S.-C."/>
            <person name="Li K.-L."/>
            <person name="Zheng P.-J."/>
            <person name="Zhang X.-J."/>
            <person name="Jia Y."/>
            <person name="Liu Y."/>
            <person name="Niu Y.-X."/>
            <person name="Yu L.-H."/>
            <person name="Chen D.-F."/>
            <person name="Zhang G.-Q."/>
        </authorList>
    </citation>
    <scope>NUCLEOTIDE SEQUENCE</scope>
    <source>
        <tissue evidence="3">Leaf</tissue>
    </source>
</reference>
<protein>
    <submittedName>
        <fullName evidence="3">Uncharacterized protein</fullName>
    </submittedName>
</protein>
<dbReference type="AlphaFoldDB" id="A0A8T3B9B6"/>
<feature type="domain" description="Reverse transcriptase" evidence="1">
    <location>
        <begin position="6"/>
        <end position="106"/>
    </location>
</feature>
<dbReference type="InterPro" id="IPR000477">
    <property type="entry name" value="RT_dom"/>
</dbReference>
<organism evidence="3 4">
    <name type="scientific">Dendrobium nobile</name>
    <name type="common">Orchid</name>
    <dbReference type="NCBI Taxonomy" id="94219"/>
    <lineage>
        <taxon>Eukaryota</taxon>
        <taxon>Viridiplantae</taxon>
        <taxon>Streptophyta</taxon>
        <taxon>Embryophyta</taxon>
        <taxon>Tracheophyta</taxon>
        <taxon>Spermatophyta</taxon>
        <taxon>Magnoliopsida</taxon>
        <taxon>Liliopsida</taxon>
        <taxon>Asparagales</taxon>
        <taxon>Orchidaceae</taxon>
        <taxon>Epidendroideae</taxon>
        <taxon>Malaxideae</taxon>
        <taxon>Dendrobiinae</taxon>
        <taxon>Dendrobium</taxon>
    </lineage>
</organism>
<dbReference type="PANTHER" id="PTHR33116">
    <property type="entry name" value="REVERSE TRANSCRIPTASE ZINC-BINDING DOMAIN-CONTAINING PROTEIN-RELATED-RELATED"/>
    <property type="match status" value="1"/>
</dbReference>
<gene>
    <name evidence="3" type="ORF">KFK09_014237</name>
</gene>
<keyword evidence="4" id="KW-1185">Reference proteome</keyword>
<evidence type="ECO:0000313" key="4">
    <source>
        <dbReference type="Proteomes" id="UP000829196"/>
    </source>
</evidence>
<dbReference type="InterPro" id="IPR043502">
    <property type="entry name" value="DNA/RNA_pol_sf"/>
</dbReference>
<dbReference type="EMBL" id="JAGYWB010000010">
    <property type="protein sequence ID" value="KAI0508103.1"/>
    <property type="molecule type" value="Genomic_DNA"/>
</dbReference>
<dbReference type="PANTHER" id="PTHR33116:SF86">
    <property type="entry name" value="REVERSE TRANSCRIPTASE DOMAIN-CONTAINING PROTEIN"/>
    <property type="match status" value="1"/>
</dbReference>
<dbReference type="InterPro" id="IPR026960">
    <property type="entry name" value="RVT-Znf"/>
</dbReference>
<feature type="domain" description="Reverse transcriptase zinc-binding" evidence="2">
    <location>
        <begin position="373"/>
        <end position="444"/>
    </location>
</feature>
<proteinExistence type="predicted"/>
<dbReference type="Proteomes" id="UP000829196">
    <property type="component" value="Unassembled WGS sequence"/>
</dbReference>
<evidence type="ECO:0000313" key="3">
    <source>
        <dbReference type="EMBL" id="KAI0508103.1"/>
    </source>
</evidence>
<accession>A0A8T3B9B6</accession>
<evidence type="ECO:0000259" key="2">
    <source>
        <dbReference type="Pfam" id="PF13966"/>
    </source>
</evidence>
<name>A0A8T3B9B6_DENNO</name>
<dbReference type="OrthoDB" id="674451at2759"/>
<dbReference type="SUPFAM" id="SSF56672">
    <property type="entry name" value="DNA/RNA polymerases"/>
    <property type="match status" value="1"/>
</dbReference>
<dbReference type="Pfam" id="PF00078">
    <property type="entry name" value="RVT_1"/>
    <property type="match status" value="1"/>
</dbReference>
<evidence type="ECO:0000259" key="1">
    <source>
        <dbReference type="Pfam" id="PF00078"/>
    </source>
</evidence>
<comment type="caution">
    <text evidence="3">The sequence shown here is derived from an EMBL/GenBank/DDBJ whole genome shotgun (WGS) entry which is preliminary data.</text>
</comment>